<protein>
    <submittedName>
        <fullName evidence="2">Uncharacterized protein</fullName>
    </submittedName>
</protein>
<reference evidence="3" key="1">
    <citation type="journal article" date="2013" name="Stand. Genomic Sci.">
        <title>Complete genome sequence of the halophilic bacterium Spirochaeta africana type strain (Z-7692(T)) from the alkaline Lake Magadi in the East African Rift.</title>
        <authorList>
            <person name="Liolos K."/>
            <person name="Abt B."/>
            <person name="Scheuner C."/>
            <person name="Teshima H."/>
            <person name="Held B."/>
            <person name="Lapidus A."/>
            <person name="Nolan M."/>
            <person name="Lucas S."/>
            <person name="Deshpande S."/>
            <person name="Cheng J.F."/>
            <person name="Tapia R."/>
            <person name="Goodwin L.A."/>
            <person name="Pitluck S."/>
            <person name="Pagani I."/>
            <person name="Ivanova N."/>
            <person name="Mavromatis K."/>
            <person name="Mikhailova N."/>
            <person name="Huntemann M."/>
            <person name="Pati A."/>
            <person name="Chen A."/>
            <person name="Palaniappan K."/>
            <person name="Land M."/>
            <person name="Rohde M."/>
            <person name="Tindall B.J."/>
            <person name="Detter J.C."/>
            <person name="Goker M."/>
            <person name="Bristow J."/>
            <person name="Eisen J.A."/>
            <person name="Markowitz V."/>
            <person name="Hugenholtz P."/>
            <person name="Woyke T."/>
            <person name="Klenk H.P."/>
            <person name="Kyrpides N.C."/>
        </authorList>
    </citation>
    <scope>NUCLEOTIDE SEQUENCE</scope>
    <source>
        <strain evidence="3">ATCC 700263 / DSM 8902 / Z-7692</strain>
    </source>
</reference>
<dbReference type="Proteomes" id="UP000007383">
    <property type="component" value="Chromosome"/>
</dbReference>
<proteinExistence type="predicted"/>
<sequence length="107" mass="12279">MSIQPIDLQTLFARLDDVGRNQSSIRNAEIHNQEAVGREIEQKTALKSRSVQESEEIQDGPEKVHDDDEAKQDRRHSSSRHKRDQDDEDTEAQLRDPNLGRNIDFSG</sequence>
<organism evidence="2 3">
    <name type="scientific">Spirochaeta africana (strain ATCC 700263 / DSM 8902 / Z-7692)</name>
    <dbReference type="NCBI Taxonomy" id="889378"/>
    <lineage>
        <taxon>Bacteria</taxon>
        <taxon>Pseudomonadati</taxon>
        <taxon>Spirochaetota</taxon>
        <taxon>Spirochaetia</taxon>
        <taxon>Spirochaetales</taxon>
        <taxon>Spirochaetaceae</taxon>
        <taxon>Spirochaeta</taxon>
    </lineage>
</organism>
<dbReference type="HOGENOM" id="CLU_171168_0_0_12"/>
<dbReference type="PATRIC" id="fig|889378.3.peg.2066"/>
<evidence type="ECO:0000313" key="2">
    <source>
        <dbReference type="EMBL" id="AFG38127.1"/>
    </source>
</evidence>
<evidence type="ECO:0000256" key="1">
    <source>
        <dbReference type="SAM" id="MobiDB-lite"/>
    </source>
</evidence>
<dbReference type="RefSeq" id="WP_014456110.1">
    <property type="nucleotide sequence ID" value="NC_017098.1"/>
</dbReference>
<keyword evidence="3" id="KW-1185">Reference proteome</keyword>
<accession>H9UKT4</accession>
<gene>
    <name evidence="2" type="ordered locus">Spiaf_2079</name>
</gene>
<dbReference type="KEGG" id="sfc:Spiaf_2079"/>
<evidence type="ECO:0000313" key="3">
    <source>
        <dbReference type="Proteomes" id="UP000007383"/>
    </source>
</evidence>
<dbReference type="eggNOG" id="ENOG502ZX4S">
    <property type="taxonomic scope" value="Bacteria"/>
</dbReference>
<feature type="region of interest" description="Disordered" evidence="1">
    <location>
        <begin position="39"/>
        <end position="107"/>
    </location>
</feature>
<name>H9UKT4_SPIAZ</name>
<dbReference type="OrthoDB" id="361694at2"/>
<feature type="compositionally biased region" description="Basic and acidic residues" evidence="1">
    <location>
        <begin position="60"/>
        <end position="76"/>
    </location>
</feature>
<dbReference type="STRING" id="889378.Spiaf_2079"/>
<dbReference type="AlphaFoldDB" id="H9UKT4"/>
<dbReference type="EMBL" id="CP003282">
    <property type="protein sequence ID" value="AFG38127.1"/>
    <property type="molecule type" value="Genomic_DNA"/>
</dbReference>